<evidence type="ECO:0000256" key="1">
    <source>
        <dbReference type="ARBA" id="ARBA00022723"/>
    </source>
</evidence>
<name>A0A0S4L9W5_9BACT</name>
<keyword evidence="4" id="KW-0411">Iron-sulfur</keyword>
<dbReference type="OrthoDB" id="9767833at2"/>
<keyword evidence="6" id="KW-1185">Reference proteome</keyword>
<sequence length="392" mass="44044">MQRLNVPVSQRLLDAIQASVEGASGSTVQLVQAVSELSRIFTKERDRLRVSYLDNSQLGRAYLQYFLPVNLAKIQLLLNEMPTREEGESFSVLDLGSGPGTGALAALDWWQQQALPYALSVTAVDGSNAALSQARQLWDRYCQAAGVGTARLQAYEGDLEGGAWLERVKQLGHFDLIIIANCLNEIYADAKDPIEMRSGLVTECVSLLSPHGTVMIVEPALRETSRGLLHVRDRLLQEKRCNVYSPCLHENDCPALINPHDWCHEERIWDPPAVIQEIDEQVGFIKDALKFSYLLLRKDGKTIVERGPDVYRVVSELREMKGEKRAWLCNEQGRQEVGRQDRLASNQNQAFDQWHRGALVQIEKVVHKERGGKVSTLGRIEQDVAVRIIRPA</sequence>
<accession>A0A0S4L9W5</accession>
<dbReference type="InterPro" id="IPR015324">
    <property type="entry name" value="Ribosomal_Rsm22-like"/>
</dbReference>
<dbReference type="EMBL" id="CZQA01000001">
    <property type="protein sequence ID" value="CUS34620.1"/>
    <property type="molecule type" value="Genomic_DNA"/>
</dbReference>
<keyword evidence="1" id="KW-0479">Metal-binding</keyword>
<evidence type="ECO:0000313" key="6">
    <source>
        <dbReference type="Proteomes" id="UP000199032"/>
    </source>
</evidence>
<evidence type="ECO:0000256" key="2">
    <source>
        <dbReference type="ARBA" id="ARBA00022946"/>
    </source>
</evidence>
<dbReference type="RefSeq" id="WP_090746633.1">
    <property type="nucleotide sequence ID" value="NZ_CZQA01000001.1"/>
</dbReference>
<evidence type="ECO:0000256" key="4">
    <source>
        <dbReference type="ARBA" id="ARBA00023014"/>
    </source>
</evidence>
<dbReference type="GO" id="GO:0006412">
    <property type="term" value="P:translation"/>
    <property type="evidence" value="ECO:0007669"/>
    <property type="project" value="InterPro"/>
</dbReference>
<gene>
    <name evidence="5" type="ORF">COMA1_11795</name>
</gene>
<evidence type="ECO:0000256" key="3">
    <source>
        <dbReference type="ARBA" id="ARBA00023004"/>
    </source>
</evidence>
<dbReference type="Gene3D" id="3.40.50.150">
    <property type="entry name" value="Vaccinia Virus protein VP39"/>
    <property type="match status" value="1"/>
</dbReference>
<dbReference type="GO" id="GO:0051536">
    <property type="term" value="F:iron-sulfur cluster binding"/>
    <property type="evidence" value="ECO:0007669"/>
    <property type="project" value="UniProtKB-KW"/>
</dbReference>
<dbReference type="GO" id="GO:0008168">
    <property type="term" value="F:methyltransferase activity"/>
    <property type="evidence" value="ECO:0007669"/>
    <property type="project" value="InterPro"/>
</dbReference>
<dbReference type="Pfam" id="PF09243">
    <property type="entry name" value="Rsm22"/>
    <property type="match status" value="1"/>
</dbReference>
<evidence type="ECO:0008006" key="7">
    <source>
        <dbReference type="Google" id="ProtNLM"/>
    </source>
</evidence>
<dbReference type="InterPro" id="IPR052571">
    <property type="entry name" value="Mt_RNA_Methyltransferase"/>
</dbReference>
<dbReference type="PANTHER" id="PTHR13184">
    <property type="entry name" value="37S RIBOSOMAL PROTEIN S22"/>
    <property type="match status" value="1"/>
</dbReference>
<dbReference type="STRING" id="1742972.COMA1_11795"/>
<dbReference type="InterPro" id="IPR029063">
    <property type="entry name" value="SAM-dependent_MTases_sf"/>
</dbReference>
<evidence type="ECO:0000313" key="5">
    <source>
        <dbReference type="EMBL" id="CUS34620.1"/>
    </source>
</evidence>
<protein>
    <recommendedName>
        <fullName evidence="7">Methyltransferase domain-containing protein</fullName>
    </recommendedName>
</protein>
<keyword evidence="3" id="KW-0408">Iron</keyword>
<dbReference type="AlphaFoldDB" id="A0A0S4L9W5"/>
<reference evidence="5 6" key="1">
    <citation type="submission" date="2015-10" db="EMBL/GenBank/DDBJ databases">
        <authorList>
            <person name="Gilbert D.G."/>
        </authorList>
    </citation>
    <scope>NUCLEOTIDE SEQUENCE [LARGE SCALE GENOMIC DNA]</scope>
    <source>
        <strain evidence="5">COMA1</strain>
    </source>
</reference>
<dbReference type="GO" id="GO:0046872">
    <property type="term" value="F:metal ion binding"/>
    <property type="evidence" value="ECO:0007669"/>
    <property type="project" value="UniProtKB-KW"/>
</dbReference>
<keyword evidence="2" id="KW-0809">Transit peptide</keyword>
<dbReference type="Proteomes" id="UP000199032">
    <property type="component" value="Unassembled WGS sequence"/>
</dbReference>
<organism evidence="5 6">
    <name type="scientific">Candidatus Nitrospira nitrosa</name>
    <dbReference type="NCBI Taxonomy" id="1742972"/>
    <lineage>
        <taxon>Bacteria</taxon>
        <taxon>Pseudomonadati</taxon>
        <taxon>Nitrospirota</taxon>
        <taxon>Nitrospiria</taxon>
        <taxon>Nitrospirales</taxon>
        <taxon>Nitrospiraceae</taxon>
        <taxon>Nitrospira</taxon>
    </lineage>
</organism>
<dbReference type="GO" id="GO:0015935">
    <property type="term" value="C:small ribosomal subunit"/>
    <property type="evidence" value="ECO:0007669"/>
    <property type="project" value="TreeGrafter"/>
</dbReference>
<proteinExistence type="predicted"/>
<dbReference type="PANTHER" id="PTHR13184:SF5">
    <property type="entry name" value="METHYLTRANSFERASE-LIKE PROTEIN 17, MITOCHONDRIAL"/>
    <property type="match status" value="1"/>
</dbReference>
<dbReference type="SUPFAM" id="SSF53335">
    <property type="entry name" value="S-adenosyl-L-methionine-dependent methyltransferases"/>
    <property type="match status" value="1"/>
</dbReference>
<dbReference type="GO" id="GO:0003735">
    <property type="term" value="F:structural constituent of ribosome"/>
    <property type="evidence" value="ECO:0007669"/>
    <property type="project" value="TreeGrafter"/>
</dbReference>